<keyword evidence="3" id="KW-0418">Kinase</keyword>
<dbReference type="Pfam" id="PF07714">
    <property type="entry name" value="PK_Tyr_Ser-Thr"/>
    <property type="match status" value="1"/>
</dbReference>
<dbReference type="GO" id="GO:0005524">
    <property type="term" value="F:ATP binding"/>
    <property type="evidence" value="ECO:0007669"/>
    <property type="project" value="InterPro"/>
</dbReference>
<dbReference type="SUPFAM" id="SSF56112">
    <property type="entry name" value="Protein kinase-like (PK-like)"/>
    <property type="match status" value="1"/>
</dbReference>
<dbReference type="SMART" id="SM00220">
    <property type="entry name" value="S_TKc"/>
    <property type="match status" value="1"/>
</dbReference>
<comment type="caution">
    <text evidence="3">The sequence shown here is derived from an EMBL/GenBank/DDBJ whole genome shotgun (WGS) entry which is preliminary data.</text>
</comment>
<accession>A0A8H6XAS1</accession>
<feature type="compositionally biased region" description="Polar residues" evidence="1">
    <location>
        <begin position="115"/>
        <end position="132"/>
    </location>
</feature>
<dbReference type="PANTHER" id="PTHR44329">
    <property type="entry name" value="SERINE/THREONINE-PROTEIN KINASE TNNI3K-RELATED"/>
    <property type="match status" value="1"/>
</dbReference>
<dbReference type="EMBL" id="JACAZI010000022">
    <property type="protein sequence ID" value="KAF7337069.1"/>
    <property type="molecule type" value="Genomic_DNA"/>
</dbReference>
<sequence length="470" mass="52962">MITDVNLIHTTSRNMMSRPLKRGTCMNCRFLKIKCDGTNPLCGPCRTHPKDDESGGSRTKKLQETVQRLEARLYELEYSEGSTPSVTLYDPYRPHFLPQLTISPSHPSSSRSLPNTTSHQQPRVVSPFSSSPEPQGYEFPLSSITAPVIGRKTCPRNIFDSVTATSECASWISKSNYMLDQFDWTPSDADHRISTEWVGYNIIESFFFQLTTSKHLQINFDGYALRCGLRTQEDQACEGADFHMITVICPEDVPVKAGLTIAIPTNPPRNENKAGSAEEMSAEDWFFSNTCDIDLKGRVTRDDQYPFASGGDSNIYRGTLNQPDGREIRVAIKMVRMPDDLDQAEDFIKKFRREVHVWSPLKHKNILPLIGVCEDLTPLPVLISPFCEFGHIGTYLRKHPEINRQELVLGVALGLEFLHANDIVHGDLKPQNVLVDKQGTARICDFGISKILNRSGFYDVYCWNSTIYGA</sequence>
<feature type="compositionally biased region" description="Low complexity" evidence="1">
    <location>
        <begin position="103"/>
        <end position="114"/>
    </location>
</feature>
<dbReference type="PROSITE" id="PS50011">
    <property type="entry name" value="PROTEIN_KINASE_DOM"/>
    <property type="match status" value="1"/>
</dbReference>
<dbReference type="InterPro" id="IPR036864">
    <property type="entry name" value="Zn2-C6_fun-type_DNA-bd_sf"/>
</dbReference>
<dbReference type="PROSITE" id="PS00108">
    <property type="entry name" value="PROTEIN_KINASE_ST"/>
    <property type="match status" value="1"/>
</dbReference>
<dbReference type="GO" id="GO:0000981">
    <property type="term" value="F:DNA-binding transcription factor activity, RNA polymerase II-specific"/>
    <property type="evidence" value="ECO:0007669"/>
    <property type="project" value="InterPro"/>
</dbReference>
<dbReference type="Pfam" id="PF00172">
    <property type="entry name" value="Zn_clus"/>
    <property type="match status" value="1"/>
</dbReference>
<protein>
    <submittedName>
        <fullName evidence="3">TKL/TKL-ccin protein kinase</fullName>
    </submittedName>
</protein>
<feature type="region of interest" description="Disordered" evidence="1">
    <location>
        <begin position="100"/>
        <end position="132"/>
    </location>
</feature>
<dbReference type="Proteomes" id="UP000620124">
    <property type="component" value="Unassembled WGS sequence"/>
</dbReference>
<keyword evidence="4" id="KW-1185">Reference proteome</keyword>
<dbReference type="Gene3D" id="4.10.240.10">
    <property type="entry name" value="Zn(2)-C6 fungal-type DNA-binding domain"/>
    <property type="match status" value="1"/>
</dbReference>
<reference evidence="3" key="1">
    <citation type="submission" date="2020-05" db="EMBL/GenBank/DDBJ databases">
        <title>Mycena genomes resolve the evolution of fungal bioluminescence.</title>
        <authorList>
            <person name="Tsai I.J."/>
        </authorList>
    </citation>
    <scope>NUCLEOTIDE SEQUENCE</scope>
    <source>
        <strain evidence="3">CCC161011</strain>
    </source>
</reference>
<dbReference type="InterPro" id="IPR001138">
    <property type="entry name" value="Zn2Cys6_DnaBD"/>
</dbReference>
<keyword evidence="3" id="KW-0808">Transferase</keyword>
<organism evidence="3 4">
    <name type="scientific">Mycena venus</name>
    <dbReference type="NCBI Taxonomy" id="2733690"/>
    <lineage>
        <taxon>Eukaryota</taxon>
        <taxon>Fungi</taxon>
        <taxon>Dikarya</taxon>
        <taxon>Basidiomycota</taxon>
        <taxon>Agaricomycotina</taxon>
        <taxon>Agaricomycetes</taxon>
        <taxon>Agaricomycetidae</taxon>
        <taxon>Agaricales</taxon>
        <taxon>Marasmiineae</taxon>
        <taxon>Mycenaceae</taxon>
        <taxon>Mycena</taxon>
    </lineage>
</organism>
<feature type="domain" description="Protein kinase" evidence="2">
    <location>
        <begin position="301"/>
        <end position="470"/>
    </location>
</feature>
<evidence type="ECO:0000259" key="2">
    <source>
        <dbReference type="PROSITE" id="PS50011"/>
    </source>
</evidence>
<gene>
    <name evidence="3" type="ORF">MVEN_02144100</name>
</gene>
<dbReference type="GO" id="GO:0008270">
    <property type="term" value="F:zinc ion binding"/>
    <property type="evidence" value="ECO:0007669"/>
    <property type="project" value="InterPro"/>
</dbReference>
<dbReference type="AlphaFoldDB" id="A0A8H6XAS1"/>
<dbReference type="SUPFAM" id="SSF57701">
    <property type="entry name" value="Zn2/Cys6 DNA-binding domain"/>
    <property type="match status" value="1"/>
</dbReference>
<evidence type="ECO:0000256" key="1">
    <source>
        <dbReference type="SAM" id="MobiDB-lite"/>
    </source>
</evidence>
<dbReference type="InterPro" id="IPR001245">
    <property type="entry name" value="Ser-Thr/Tyr_kinase_cat_dom"/>
</dbReference>
<dbReference type="CDD" id="cd00067">
    <property type="entry name" value="GAL4"/>
    <property type="match status" value="1"/>
</dbReference>
<dbReference type="GO" id="GO:0004674">
    <property type="term" value="F:protein serine/threonine kinase activity"/>
    <property type="evidence" value="ECO:0007669"/>
    <property type="project" value="TreeGrafter"/>
</dbReference>
<dbReference type="InterPro" id="IPR011009">
    <property type="entry name" value="Kinase-like_dom_sf"/>
</dbReference>
<dbReference type="InterPro" id="IPR008271">
    <property type="entry name" value="Ser/Thr_kinase_AS"/>
</dbReference>
<name>A0A8H6XAS1_9AGAR</name>
<dbReference type="OrthoDB" id="5966500at2759"/>
<evidence type="ECO:0000313" key="3">
    <source>
        <dbReference type="EMBL" id="KAF7337069.1"/>
    </source>
</evidence>
<proteinExistence type="predicted"/>
<dbReference type="InterPro" id="IPR051681">
    <property type="entry name" value="Ser/Thr_Kinases-Pseudokinases"/>
</dbReference>
<dbReference type="Gene3D" id="1.10.510.10">
    <property type="entry name" value="Transferase(Phosphotransferase) domain 1"/>
    <property type="match status" value="1"/>
</dbReference>
<dbReference type="InterPro" id="IPR000719">
    <property type="entry name" value="Prot_kinase_dom"/>
</dbReference>
<dbReference type="Gene3D" id="3.30.200.20">
    <property type="entry name" value="Phosphorylase Kinase, domain 1"/>
    <property type="match status" value="1"/>
</dbReference>
<evidence type="ECO:0000313" key="4">
    <source>
        <dbReference type="Proteomes" id="UP000620124"/>
    </source>
</evidence>